<gene>
    <name evidence="4" type="primary">LOC116955608</name>
</gene>
<sequence>MDRCPMQDPQTAHNIAEATAKINLSNTRLSSMDCATISYAVRSRSNPLETLALNNCGLRQREVKELVPAMEMCKELSLDRNEFADLGMRHLAEGLAKGGRHLKELRLYRCGLTEESGADLRDIINSCHGLRKLLLSHNVLKDAGIKILAEGTSGGGVHLEELDLWDCSLTDDSGSALRDIAVNCCHLRKLKLNDNKLMDAGMRMLADGVSQGKGRLEELHIWNNSLTEDSGPALYDIVAAGQGLKELG</sequence>
<keyword evidence="3" id="KW-1185">Reference proteome</keyword>
<evidence type="ECO:0000313" key="3">
    <source>
        <dbReference type="Proteomes" id="UP001318040"/>
    </source>
</evidence>
<dbReference type="InterPro" id="IPR051261">
    <property type="entry name" value="NLR"/>
</dbReference>
<proteinExistence type="predicted"/>
<accession>A0AAJ7UD92</accession>
<keyword evidence="2" id="KW-0677">Repeat</keyword>
<dbReference type="Gene3D" id="3.80.10.10">
    <property type="entry name" value="Ribonuclease Inhibitor"/>
    <property type="match status" value="1"/>
</dbReference>
<name>A0AAJ7UD92_PETMA</name>
<keyword evidence="1" id="KW-0433">Leucine-rich repeat</keyword>
<dbReference type="Pfam" id="PF13516">
    <property type="entry name" value="LRR_6"/>
    <property type="match status" value="2"/>
</dbReference>
<dbReference type="SUPFAM" id="SSF52047">
    <property type="entry name" value="RNI-like"/>
    <property type="match status" value="1"/>
</dbReference>
<dbReference type="AlphaFoldDB" id="A0AAJ7UD92"/>
<dbReference type="InterPro" id="IPR032675">
    <property type="entry name" value="LRR_dom_sf"/>
</dbReference>
<dbReference type="KEGG" id="pmrn:116955608"/>
<evidence type="ECO:0000256" key="2">
    <source>
        <dbReference type="ARBA" id="ARBA00022737"/>
    </source>
</evidence>
<dbReference type="RefSeq" id="XP_032832653.1">
    <property type="nucleotide sequence ID" value="XM_032976762.1"/>
</dbReference>
<reference evidence="4" key="1">
    <citation type="submission" date="2025-08" db="UniProtKB">
        <authorList>
            <consortium name="RefSeq"/>
        </authorList>
    </citation>
    <scope>IDENTIFICATION</scope>
    <source>
        <tissue evidence="4">Sperm</tissue>
    </source>
</reference>
<protein>
    <submittedName>
        <fullName evidence="4">Ribonuclease inhibitor-like</fullName>
    </submittedName>
</protein>
<evidence type="ECO:0000256" key="1">
    <source>
        <dbReference type="ARBA" id="ARBA00022614"/>
    </source>
</evidence>
<dbReference type="SMART" id="SM00368">
    <property type="entry name" value="LRR_RI"/>
    <property type="match status" value="7"/>
</dbReference>
<dbReference type="InterPro" id="IPR001611">
    <property type="entry name" value="Leu-rich_rpt"/>
</dbReference>
<evidence type="ECO:0000313" key="4">
    <source>
        <dbReference type="RefSeq" id="XP_032832653.1"/>
    </source>
</evidence>
<organism evidence="3 4">
    <name type="scientific">Petromyzon marinus</name>
    <name type="common">Sea lamprey</name>
    <dbReference type="NCBI Taxonomy" id="7757"/>
    <lineage>
        <taxon>Eukaryota</taxon>
        <taxon>Metazoa</taxon>
        <taxon>Chordata</taxon>
        <taxon>Craniata</taxon>
        <taxon>Vertebrata</taxon>
        <taxon>Cyclostomata</taxon>
        <taxon>Hyperoartia</taxon>
        <taxon>Petromyzontiformes</taxon>
        <taxon>Petromyzontidae</taxon>
        <taxon>Petromyzon</taxon>
    </lineage>
</organism>
<dbReference type="PANTHER" id="PTHR24106">
    <property type="entry name" value="NACHT, LRR AND CARD DOMAINS-CONTAINING"/>
    <property type="match status" value="1"/>
</dbReference>
<dbReference type="Proteomes" id="UP001318040">
    <property type="component" value="Chromosome 60"/>
</dbReference>